<dbReference type="EMBL" id="CALNXI010002180">
    <property type="protein sequence ID" value="CAH3184226.1"/>
    <property type="molecule type" value="Genomic_DNA"/>
</dbReference>
<evidence type="ECO:0000313" key="1">
    <source>
        <dbReference type="EMBL" id="CAH3184226.1"/>
    </source>
</evidence>
<reference evidence="1 2" key="1">
    <citation type="submission" date="2022-05" db="EMBL/GenBank/DDBJ databases">
        <authorList>
            <consortium name="Genoscope - CEA"/>
            <person name="William W."/>
        </authorList>
    </citation>
    <scope>NUCLEOTIDE SEQUENCE [LARGE SCALE GENOMIC DNA]</scope>
</reference>
<protein>
    <submittedName>
        <fullName evidence="1">Uncharacterized protein</fullName>
    </submittedName>
</protein>
<proteinExistence type="predicted"/>
<evidence type="ECO:0000313" key="2">
    <source>
        <dbReference type="Proteomes" id="UP001159427"/>
    </source>
</evidence>
<name>A0ABN8S0B0_9CNID</name>
<organism evidence="1 2">
    <name type="scientific">Porites evermanni</name>
    <dbReference type="NCBI Taxonomy" id="104178"/>
    <lineage>
        <taxon>Eukaryota</taxon>
        <taxon>Metazoa</taxon>
        <taxon>Cnidaria</taxon>
        <taxon>Anthozoa</taxon>
        <taxon>Hexacorallia</taxon>
        <taxon>Scleractinia</taxon>
        <taxon>Fungiina</taxon>
        <taxon>Poritidae</taxon>
        <taxon>Porites</taxon>
    </lineage>
</organism>
<dbReference type="Proteomes" id="UP001159427">
    <property type="component" value="Unassembled WGS sequence"/>
</dbReference>
<gene>
    <name evidence="1" type="ORF">PEVE_00015327</name>
</gene>
<keyword evidence="2" id="KW-1185">Reference proteome</keyword>
<comment type="caution">
    <text evidence="1">The sequence shown here is derived from an EMBL/GenBank/DDBJ whole genome shotgun (WGS) entry which is preliminary data.</text>
</comment>
<accession>A0ABN8S0B0</accession>
<sequence>MLHLQSYFTEKTKLGRTLTQKGSLELVVNHVPVLVSEGLTGGLIVRLVGNYAGRLHLLENAVLSSGIDFNQGMESVK</sequence>